<reference evidence="3 4" key="1">
    <citation type="journal article" date="2016" name="Front. Microbiol.">
        <title>Comparative Genomics Analysis of Streptomyces Species Reveals Their Adaptation to the Marine Environment and Their Diversity at the Genomic Level.</title>
        <authorList>
            <person name="Tian X."/>
            <person name="Zhang Z."/>
            <person name="Yang T."/>
            <person name="Chen M."/>
            <person name="Li J."/>
            <person name="Chen F."/>
            <person name="Yang J."/>
            <person name="Li W."/>
            <person name="Zhang B."/>
            <person name="Zhang Z."/>
            <person name="Wu J."/>
            <person name="Zhang C."/>
            <person name="Long L."/>
            <person name="Xiao J."/>
        </authorList>
    </citation>
    <scope>NUCLEOTIDE SEQUENCE [LARGE SCALE GENOMIC DNA]</scope>
    <source>
        <strain evidence="3 4">SCSIO 02100</strain>
    </source>
</reference>
<dbReference type="Gene3D" id="3.40.50.720">
    <property type="entry name" value="NAD(P)-binding Rossmann-like Domain"/>
    <property type="match status" value="1"/>
</dbReference>
<feature type="domain" description="YcaO" evidence="2">
    <location>
        <begin position="437"/>
        <end position="744"/>
    </location>
</feature>
<sequence length="744" mass="77728">MAAVYESLADTRPRIRRDVLFTETPGGVLFHNADGGFHLTGRTAYRFASLMVPHLAGQHRLAEICAGFGPAQQRMAAELVRTLYERGFARDIPEADDSPETLLDAPVASRFAAQIGYVDHYTDAAPARFRAFRETRVAILGTDETARWCALSLVRNGCGRIGLPQAAEVSAEVTAEAAELAEEGCPVRLDRLPATADWSALTEYDVVVVTGAEAAADTYRLLAAGVPEGRTLLPAWTFGQRAVTGPLHRAGGAGCLGCALLRLGDNVDEGHAAELWSAVAGAALPHGDASGPLFGPVAAMTGNLLGYEIFRITTGALPAETDQHILLQDLRSLDVLAEPVRPHPRCRLCVGNTPVDAAAELDPVLTDGPTLPVSPSVDTAREAEDTVELLDGLSGRLVRAHTGEFTRYDDEDLTQTPLKISRVELPLGPGARRTVCAFDVHHLAGARMRALRAAAVLHAEHVRPVTEASVVGTSLLTKERLTVEAAVARPVGRYHRERQPPAGSAGVGGGTGVGGAVGTGGSGAGTDVREAVGEALLAALSQEALLRAVRGAGVATLVPLDAAAEEPAAPADPAGEEATVDPELVFLARSARHLGVPVELLDLGEAAHSGAHVVLAREADQTAEAGAGRWATGAALSRTEAVTGALRDLLGQVQLTAERPDVDLGDPLLPELHPATIVAADFQSGEGAEPEPRTDFPRILERLRAADRDVLVLPTTPPGLRAGGLSTARVLLTARADGGAHDGH</sequence>
<dbReference type="Proteomes" id="UP000176101">
    <property type="component" value="Unassembled WGS sequence"/>
</dbReference>
<dbReference type="PROSITE" id="PS51664">
    <property type="entry name" value="YCAO"/>
    <property type="match status" value="1"/>
</dbReference>
<dbReference type="InterPro" id="IPR022291">
    <property type="entry name" value="Bacteriocin_synth_cyclodeHase"/>
</dbReference>
<dbReference type="PATRIC" id="fig|1075402.3.peg.4329"/>
<gene>
    <name evidence="3" type="ORF">AN216_07635</name>
</gene>
<accession>A0A1E7KJS0</accession>
<dbReference type="STRING" id="1075402.AN216_07635"/>
<evidence type="ECO:0000313" key="3">
    <source>
        <dbReference type="EMBL" id="OEV04094.1"/>
    </source>
</evidence>
<dbReference type="InterPro" id="IPR003776">
    <property type="entry name" value="YcaO-like_dom"/>
</dbReference>
<dbReference type="InterPro" id="IPR035985">
    <property type="entry name" value="Ubiquitin-activating_enz"/>
</dbReference>
<dbReference type="NCBIfam" id="TIGR03882">
    <property type="entry name" value="cyclo_dehyd_2"/>
    <property type="match status" value="1"/>
</dbReference>
<protein>
    <recommendedName>
        <fullName evidence="2">YcaO domain-containing protein</fullName>
    </recommendedName>
</protein>
<organism evidence="3 4">
    <name type="scientific">Streptomyces oceani</name>
    <dbReference type="NCBI Taxonomy" id="1075402"/>
    <lineage>
        <taxon>Bacteria</taxon>
        <taxon>Bacillati</taxon>
        <taxon>Actinomycetota</taxon>
        <taxon>Actinomycetes</taxon>
        <taxon>Kitasatosporales</taxon>
        <taxon>Streptomycetaceae</taxon>
        <taxon>Streptomyces</taxon>
    </lineage>
</organism>
<dbReference type="RefSeq" id="WP_070195836.1">
    <property type="nucleotide sequence ID" value="NZ_LJGU01000114.1"/>
</dbReference>
<name>A0A1E7KJS0_9ACTN</name>
<dbReference type="AlphaFoldDB" id="A0A1E7KJS0"/>
<feature type="region of interest" description="Disordered" evidence="1">
    <location>
        <begin position="495"/>
        <end position="522"/>
    </location>
</feature>
<keyword evidence="4" id="KW-1185">Reference proteome</keyword>
<dbReference type="SUPFAM" id="SSF69572">
    <property type="entry name" value="Activating enzymes of the ubiquitin-like proteins"/>
    <property type="match status" value="1"/>
</dbReference>
<feature type="compositionally biased region" description="Gly residues" evidence="1">
    <location>
        <begin position="505"/>
        <end position="522"/>
    </location>
</feature>
<evidence type="ECO:0000313" key="4">
    <source>
        <dbReference type="Proteomes" id="UP000176101"/>
    </source>
</evidence>
<evidence type="ECO:0000256" key="1">
    <source>
        <dbReference type="SAM" id="MobiDB-lite"/>
    </source>
</evidence>
<dbReference type="OrthoDB" id="3247510at2"/>
<proteinExistence type="predicted"/>
<evidence type="ECO:0000259" key="2">
    <source>
        <dbReference type="PROSITE" id="PS51664"/>
    </source>
</evidence>
<comment type="caution">
    <text evidence="3">The sequence shown here is derived from an EMBL/GenBank/DDBJ whole genome shotgun (WGS) entry which is preliminary data.</text>
</comment>
<dbReference type="GO" id="GO:0008641">
    <property type="term" value="F:ubiquitin-like modifier activating enzyme activity"/>
    <property type="evidence" value="ECO:0007669"/>
    <property type="project" value="InterPro"/>
</dbReference>
<dbReference type="EMBL" id="LJGU01000114">
    <property type="protein sequence ID" value="OEV04094.1"/>
    <property type="molecule type" value="Genomic_DNA"/>
</dbReference>